<reference evidence="2 3" key="1">
    <citation type="journal article" date="2020" name="IScience">
        <title>Genome Sequencing of the Endangered Kingdonia uniflora (Circaeasteraceae, Ranunculales) Reveals Potential Mechanisms of Evolutionary Specialization.</title>
        <authorList>
            <person name="Sun Y."/>
            <person name="Deng T."/>
            <person name="Zhang A."/>
            <person name="Moore M.J."/>
            <person name="Landis J.B."/>
            <person name="Lin N."/>
            <person name="Zhang H."/>
            <person name="Zhang X."/>
            <person name="Huang J."/>
            <person name="Zhang X."/>
            <person name="Sun H."/>
            <person name="Wang H."/>
        </authorList>
    </citation>
    <scope>NUCLEOTIDE SEQUENCE [LARGE SCALE GENOMIC DNA]</scope>
    <source>
        <strain evidence="2">TB1705</strain>
        <tissue evidence="2">Leaf</tissue>
    </source>
</reference>
<name>A0A7J7MJR1_9MAGN</name>
<feature type="compositionally biased region" description="Low complexity" evidence="1">
    <location>
        <begin position="182"/>
        <end position="191"/>
    </location>
</feature>
<protein>
    <submittedName>
        <fullName evidence="2">Uncharacterized protein</fullName>
    </submittedName>
</protein>
<feature type="compositionally biased region" description="Polar residues" evidence="1">
    <location>
        <begin position="344"/>
        <end position="358"/>
    </location>
</feature>
<feature type="compositionally biased region" description="Low complexity" evidence="1">
    <location>
        <begin position="198"/>
        <end position="210"/>
    </location>
</feature>
<gene>
    <name evidence="2" type="ORF">GIB67_019681</name>
</gene>
<feature type="region of interest" description="Disordered" evidence="1">
    <location>
        <begin position="268"/>
        <end position="358"/>
    </location>
</feature>
<dbReference type="Proteomes" id="UP000541444">
    <property type="component" value="Unassembled WGS sequence"/>
</dbReference>
<feature type="compositionally biased region" description="Acidic residues" evidence="1">
    <location>
        <begin position="274"/>
        <end position="308"/>
    </location>
</feature>
<proteinExistence type="predicted"/>
<keyword evidence="3" id="KW-1185">Reference proteome</keyword>
<feature type="region of interest" description="Disordered" evidence="1">
    <location>
        <begin position="169"/>
        <end position="215"/>
    </location>
</feature>
<evidence type="ECO:0000313" key="3">
    <source>
        <dbReference type="Proteomes" id="UP000541444"/>
    </source>
</evidence>
<organism evidence="2 3">
    <name type="scientific">Kingdonia uniflora</name>
    <dbReference type="NCBI Taxonomy" id="39325"/>
    <lineage>
        <taxon>Eukaryota</taxon>
        <taxon>Viridiplantae</taxon>
        <taxon>Streptophyta</taxon>
        <taxon>Embryophyta</taxon>
        <taxon>Tracheophyta</taxon>
        <taxon>Spermatophyta</taxon>
        <taxon>Magnoliopsida</taxon>
        <taxon>Ranunculales</taxon>
        <taxon>Circaeasteraceae</taxon>
        <taxon>Kingdonia</taxon>
    </lineage>
</organism>
<accession>A0A7J7MJR1</accession>
<dbReference type="EMBL" id="JACGCM010001428">
    <property type="protein sequence ID" value="KAF6155155.1"/>
    <property type="molecule type" value="Genomic_DNA"/>
</dbReference>
<dbReference type="AlphaFoldDB" id="A0A7J7MJR1"/>
<comment type="caution">
    <text evidence="2">The sequence shown here is derived from an EMBL/GenBank/DDBJ whole genome shotgun (WGS) entry which is preliminary data.</text>
</comment>
<evidence type="ECO:0000313" key="2">
    <source>
        <dbReference type="EMBL" id="KAF6155155.1"/>
    </source>
</evidence>
<sequence length="358" mass="39304">MLEEAMMIITWFLRGTILNTPALGRCSYIKTIGYALGTCGNFKKDFTGSHLERLCWGATKAFVKADKQVFLDKLQVDNPEAKRWLDKEPVEYWCRSHFDFTAKYKQFFFLWLICKYCSEYHMVSSYVKTCSGSVLVISDPSLWDRTVNIEVLPPPLVRGVDRPRIVGRKSDDEEGEVDQELPTQPTVPTPRGRGGRGTNMRGRGNNQTGRSGSGITEAGRAALQLQKVEEATLKLNLPLFCRNMPLIFMQESATVVYAGKIYCLEKSEDTNEEKSEETDRDGDGDVEFDESDESSGPDDSNSDDDGNGGDDGNNGTSKGDGGDAKGDGGYGDVGPTTKRAKTCASGSSSVGSNTIIIN</sequence>
<evidence type="ECO:0000256" key="1">
    <source>
        <dbReference type="SAM" id="MobiDB-lite"/>
    </source>
</evidence>